<name>A0AAV4HCB2_9GAST</name>
<evidence type="ECO:0000313" key="3">
    <source>
        <dbReference type="Proteomes" id="UP000762676"/>
    </source>
</evidence>
<dbReference type="Pfam" id="PF00078">
    <property type="entry name" value="RVT_1"/>
    <property type="match status" value="1"/>
</dbReference>
<dbReference type="InterPro" id="IPR043128">
    <property type="entry name" value="Rev_trsase/Diguanyl_cyclase"/>
</dbReference>
<reference evidence="2 3" key="1">
    <citation type="journal article" date="2021" name="Elife">
        <title>Chloroplast acquisition without the gene transfer in kleptoplastic sea slugs, Plakobranchus ocellatus.</title>
        <authorList>
            <person name="Maeda T."/>
            <person name="Takahashi S."/>
            <person name="Yoshida T."/>
            <person name="Shimamura S."/>
            <person name="Takaki Y."/>
            <person name="Nagai Y."/>
            <person name="Toyoda A."/>
            <person name="Suzuki Y."/>
            <person name="Arimoto A."/>
            <person name="Ishii H."/>
            <person name="Satoh N."/>
            <person name="Nishiyama T."/>
            <person name="Hasebe M."/>
            <person name="Maruyama T."/>
            <person name="Minagawa J."/>
            <person name="Obokata J."/>
            <person name="Shigenobu S."/>
        </authorList>
    </citation>
    <scope>NUCLEOTIDE SEQUENCE [LARGE SCALE GENOMIC DNA]</scope>
</reference>
<dbReference type="Proteomes" id="UP000762676">
    <property type="component" value="Unassembled WGS sequence"/>
</dbReference>
<dbReference type="PANTHER" id="PTHR37984:SF7">
    <property type="entry name" value="INTEGRASE CATALYTIC DOMAIN-CONTAINING PROTEIN"/>
    <property type="match status" value="1"/>
</dbReference>
<dbReference type="InterPro" id="IPR000477">
    <property type="entry name" value="RT_dom"/>
</dbReference>
<dbReference type="InterPro" id="IPR043502">
    <property type="entry name" value="DNA/RNA_pol_sf"/>
</dbReference>
<comment type="caution">
    <text evidence="2">The sequence shown here is derived from an EMBL/GenBank/DDBJ whole genome shotgun (WGS) entry which is preliminary data.</text>
</comment>
<dbReference type="Gene3D" id="3.30.70.270">
    <property type="match status" value="1"/>
</dbReference>
<feature type="domain" description="Reverse transcriptase" evidence="1">
    <location>
        <begin position="1"/>
        <end position="51"/>
    </location>
</feature>
<evidence type="ECO:0000259" key="1">
    <source>
        <dbReference type="PROSITE" id="PS50878"/>
    </source>
</evidence>
<proteinExistence type="predicted"/>
<keyword evidence="3" id="KW-1185">Reference proteome</keyword>
<organism evidence="2 3">
    <name type="scientific">Elysia marginata</name>
    <dbReference type="NCBI Taxonomy" id="1093978"/>
    <lineage>
        <taxon>Eukaryota</taxon>
        <taxon>Metazoa</taxon>
        <taxon>Spiralia</taxon>
        <taxon>Lophotrochozoa</taxon>
        <taxon>Mollusca</taxon>
        <taxon>Gastropoda</taxon>
        <taxon>Heterobranchia</taxon>
        <taxon>Euthyneura</taxon>
        <taxon>Panpulmonata</taxon>
        <taxon>Sacoglossa</taxon>
        <taxon>Placobranchoidea</taxon>
        <taxon>Plakobranchidae</taxon>
        <taxon>Elysia</taxon>
    </lineage>
</organism>
<dbReference type="SUPFAM" id="SSF56672">
    <property type="entry name" value="DNA/RNA polymerases"/>
    <property type="match status" value="1"/>
</dbReference>
<accession>A0AAV4HCB2</accession>
<gene>
    <name evidence="2" type="ORF">ElyMa_002703200</name>
</gene>
<dbReference type="PANTHER" id="PTHR37984">
    <property type="entry name" value="PROTEIN CBG26694"/>
    <property type="match status" value="1"/>
</dbReference>
<dbReference type="AlphaFoldDB" id="A0AAV4HCB2"/>
<dbReference type="InterPro" id="IPR050951">
    <property type="entry name" value="Retrovirus_Pol_polyprotein"/>
</dbReference>
<sequence>MDDILIYSKNRKEHEKHLEETTKKLNAAGVKLNDIKCVYRQKEIDFLGSQITKDGVKPSAEKIKAILANKHHRAAQNSRNGQLPRTVHT</sequence>
<evidence type="ECO:0000313" key="2">
    <source>
        <dbReference type="EMBL" id="GFR95782.1"/>
    </source>
</evidence>
<dbReference type="PROSITE" id="PS50878">
    <property type="entry name" value="RT_POL"/>
    <property type="match status" value="1"/>
</dbReference>
<protein>
    <submittedName>
        <fullName evidence="2">Gag-pol polyprotein</fullName>
    </submittedName>
</protein>
<dbReference type="EMBL" id="BMAT01005554">
    <property type="protein sequence ID" value="GFR95782.1"/>
    <property type="molecule type" value="Genomic_DNA"/>
</dbReference>